<sequence>MEKPTKSTLTGAEKPNPPAPDASQGSSDRAAGGKSFWRSLGGAREAIGKFGGTADRLWKATVENAHKATRSKGEAAAKFTQETAQPFLETGHKAMDTLKDTVDPAAVGGAVAGMSAGEVVGAAIGGVLGSLAGPAGALIGAEAGGFAGLSIGAKLGYDVTHEAFHPEDADADLSPKGRMEALPELLGRKAGDNAGGKAGVVGGAAIGGVLAGPAGAMVGAAVGEAIAGEVGESGAFHLYRKAKQQVDGHPQVEAEGGEAKEWLADSAKRVVGEAGTEAAIGALGSMVAGPLGERIGLRVGAITATHMDWSLHAKAESSAAQEMDTQKENPVEPQ</sequence>
<feature type="region of interest" description="Disordered" evidence="1">
    <location>
        <begin position="315"/>
        <end position="334"/>
    </location>
</feature>
<evidence type="ECO:0000313" key="2">
    <source>
        <dbReference type="EMBL" id="PZN76373.1"/>
    </source>
</evidence>
<comment type="caution">
    <text evidence="2">The sequence shown here is derived from an EMBL/GenBank/DDBJ whole genome shotgun (WGS) entry which is preliminary data.</text>
</comment>
<evidence type="ECO:0000256" key="1">
    <source>
        <dbReference type="SAM" id="MobiDB-lite"/>
    </source>
</evidence>
<protein>
    <submittedName>
        <fullName evidence="2">Cell envelope biogenesis protein OmpA</fullName>
    </submittedName>
</protein>
<dbReference type="Proteomes" id="UP000249396">
    <property type="component" value="Unassembled WGS sequence"/>
</dbReference>
<gene>
    <name evidence="2" type="ORF">DM484_16850</name>
</gene>
<reference evidence="2 3" key="1">
    <citation type="journal article" date="2018" name="Aquat. Microb. Ecol.">
        <title>Gammaproteobacterial methanotrophs dominate.</title>
        <authorList>
            <person name="Rissanen A.J."/>
            <person name="Saarenheimo J."/>
            <person name="Tiirola M."/>
            <person name="Peura S."/>
            <person name="Aalto S.L."/>
            <person name="Karvinen A."/>
            <person name="Nykanen H."/>
        </authorList>
    </citation>
    <scope>NUCLEOTIDE SEQUENCE [LARGE SCALE GENOMIC DNA]</scope>
    <source>
        <strain evidence="2">AMbin10</strain>
    </source>
</reference>
<dbReference type="EMBL" id="QJPH01000360">
    <property type="protein sequence ID" value="PZN76373.1"/>
    <property type="molecule type" value="Genomic_DNA"/>
</dbReference>
<feature type="region of interest" description="Disordered" evidence="1">
    <location>
        <begin position="1"/>
        <end position="37"/>
    </location>
</feature>
<feature type="compositionally biased region" description="Basic and acidic residues" evidence="1">
    <location>
        <begin position="324"/>
        <end position="334"/>
    </location>
</feature>
<name>A0A2W4QYL5_9GAMM</name>
<organism evidence="2 3">
    <name type="scientific">Candidatus Methylumidiphilus alinenensis</name>
    <dbReference type="NCBI Taxonomy" id="2202197"/>
    <lineage>
        <taxon>Bacteria</taxon>
        <taxon>Pseudomonadati</taxon>
        <taxon>Pseudomonadota</taxon>
        <taxon>Gammaproteobacteria</taxon>
        <taxon>Methylococcales</taxon>
        <taxon>Candidatus Methylumidiphilus</taxon>
    </lineage>
</organism>
<proteinExistence type="predicted"/>
<dbReference type="AlphaFoldDB" id="A0A2W4QYL5"/>
<evidence type="ECO:0000313" key="3">
    <source>
        <dbReference type="Proteomes" id="UP000249396"/>
    </source>
</evidence>
<feature type="compositionally biased region" description="Polar residues" evidence="1">
    <location>
        <begin position="1"/>
        <end position="10"/>
    </location>
</feature>
<accession>A0A2W4QYL5</accession>